<proteinExistence type="predicted"/>
<reference evidence="2 3" key="1">
    <citation type="submission" date="2019-06" db="EMBL/GenBank/DDBJ databases">
        <title>Sequencing the genomes of 1000 actinobacteria strains.</title>
        <authorList>
            <person name="Klenk H.-P."/>
        </authorList>
    </citation>
    <scope>NUCLEOTIDE SEQUENCE [LARGE SCALE GENOMIC DNA]</scope>
    <source>
        <strain evidence="2 3">DSM 41929</strain>
    </source>
</reference>
<keyword evidence="1" id="KW-0812">Transmembrane</keyword>
<feature type="transmembrane region" description="Helical" evidence="1">
    <location>
        <begin position="69"/>
        <end position="91"/>
    </location>
</feature>
<keyword evidence="1" id="KW-0472">Membrane</keyword>
<dbReference type="OrthoDB" id="4286756at2"/>
<evidence type="ECO:0000313" key="3">
    <source>
        <dbReference type="Proteomes" id="UP000318103"/>
    </source>
</evidence>
<sequence>MTTQHIAPLPAPADRAERDPRAWVAPAIATVLLGVLGPAAVLFAGFSVMATDSCGPDDCSAALTTSLSWIFGLLHYGGPLCAVALLTAWLLPWKRRWSVMRAWTAVLAVLPPLAVLFLVFTLPAP</sequence>
<feature type="transmembrane region" description="Helical" evidence="1">
    <location>
        <begin position="23"/>
        <end position="49"/>
    </location>
</feature>
<gene>
    <name evidence="2" type="ORF">FB563_5027</name>
</gene>
<protein>
    <submittedName>
        <fullName evidence="2">Uncharacterized protein</fullName>
    </submittedName>
</protein>
<comment type="caution">
    <text evidence="2">The sequence shown here is derived from an EMBL/GenBank/DDBJ whole genome shotgun (WGS) entry which is preliminary data.</text>
</comment>
<organism evidence="2 3">
    <name type="scientific">Streptomyces puniciscabiei</name>
    <dbReference type="NCBI Taxonomy" id="164348"/>
    <lineage>
        <taxon>Bacteria</taxon>
        <taxon>Bacillati</taxon>
        <taxon>Actinomycetota</taxon>
        <taxon>Actinomycetes</taxon>
        <taxon>Kitasatosporales</taxon>
        <taxon>Streptomycetaceae</taxon>
        <taxon>Streptomyces</taxon>
    </lineage>
</organism>
<dbReference type="Proteomes" id="UP000318103">
    <property type="component" value="Unassembled WGS sequence"/>
</dbReference>
<evidence type="ECO:0000313" key="2">
    <source>
        <dbReference type="EMBL" id="TQK99944.1"/>
    </source>
</evidence>
<dbReference type="EMBL" id="VFNX01000001">
    <property type="protein sequence ID" value="TQK99944.1"/>
    <property type="molecule type" value="Genomic_DNA"/>
</dbReference>
<evidence type="ECO:0000256" key="1">
    <source>
        <dbReference type="SAM" id="Phobius"/>
    </source>
</evidence>
<name>A0A542ULI6_9ACTN</name>
<accession>A0A542ULI6</accession>
<feature type="transmembrane region" description="Helical" evidence="1">
    <location>
        <begin position="103"/>
        <end position="122"/>
    </location>
</feature>
<dbReference type="RefSeq" id="WP_055703511.1">
    <property type="nucleotide sequence ID" value="NZ_JBPJFI010000001.1"/>
</dbReference>
<keyword evidence="1" id="KW-1133">Transmembrane helix</keyword>
<keyword evidence="3" id="KW-1185">Reference proteome</keyword>
<dbReference type="AlphaFoldDB" id="A0A542ULI6"/>